<gene>
    <name evidence="3" type="ORF">CLTHE_14800</name>
</gene>
<dbReference type="InterPro" id="IPR046461">
    <property type="entry name" value="TerL_ATPase"/>
</dbReference>
<evidence type="ECO:0000259" key="1">
    <source>
        <dbReference type="Pfam" id="PF03354"/>
    </source>
</evidence>
<comment type="caution">
    <text evidence="3">The sequence shown here is derived from an EMBL/GenBank/DDBJ whole genome shotgun (WGS) entry which is preliminary data.</text>
</comment>
<sequence length="548" mass="63924">MKTLKFNKYIDEYIEGVRKGKILACENVKKSFELVERKLSQSNIIIDHEKIELAITKIEQYFKFKLLDWEKYIIALVHCYYDDDTLVFTSFLIMMGRGNGKNGFISGLAWYLTTHFHGIQKYNVDIVANCEDQAKTSFEDVYEAIDDDKKLKKAFYYTKEQIVYKKTRSYIRYRTSNAKTKDGLRPACIIFDEMHEYENYENINVFKTALGKKKHSRTFMITTNGKVRGGVLDDYLEIADGILKGENTKSRMYPFLCSLDSDEEVHDKKNWHKANPSLKYFKNLRLEMEEEYDSMEREPQTAITFMTKRMNRPAQAAYTAVAPWEEIKATNQEIPELVGFPCIGGVDYASVKDFVGVGLLFKYGEKRIWIHHSFICRKALNMPGRKFKFDIELAESKGLCTIINDETIEPKYIVDWFIEKSGTYNILNIKADRYRKSLLKSAFNEAGLPLEDVGNGYATHNKLAPLIEQLFAKHNIIYGDDMMMRWYTNNVYVDIDKKENKSYKKIEPMLRKTDGFFAFLHALTEDEKIPQLYYEAAEIVNNIGCVTY</sequence>
<evidence type="ECO:0000259" key="2">
    <source>
        <dbReference type="Pfam" id="PF20441"/>
    </source>
</evidence>
<proteinExistence type="predicted"/>
<dbReference type="EMBL" id="LTAY01000037">
    <property type="protein sequence ID" value="OPX47909.1"/>
    <property type="molecule type" value="Genomic_DNA"/>
</dbReference>
<dbReference type="InterPro" id="IPR005021">
    <property type="entry name" value="Terminase_largesu-like"/>
</dbReference>
<dbReference type="PANTHER" id="PTHR41287">
    <property type="match status" value="1"/>
</dbReference>
<evidence type="ECO:0000313" key="3">
    <source>
        <dbReference type="EMBL" id="OPX47909.1"/>
    </source>
</evidence>
<feature type="domain" description="Terminase large subunit-like endonuclease" evidence="2">
    <location>
        <begin position="252"/>
        <end position="523"/>
    </location>
</feature>
<dbReference type="PANTHER" id="PTHR41287:SF1">
    <property type="entry name" value="PROTEIN YMFN"/>
    <property type="match status" value="1"/>
</dbReference>
<protein>
    <submittedName>
        <fullName evidence="3">Phage terminase</fullName>
    </submittedName>
</protein>
<dbReference type="AlphaFoldDB" id="A0A1V4SVA5"/>
<evidence type="ECO:0000313" key="4">
    <source>
        <dbReference type="Proteomes" id="UP000191448"/>
    </source>
</evidence>
<dbReference type="Proteomes" id="UP000191448">
    <property type="component" value="Unassembled WGS sequence"/>
</dbReference>
<dbReference type="Gene3D" id="3.40.50.300">
    <property type="entry name" value="P-loop containing nucleotide triphosphate hydrolases"/>
    <property type="match status" value="1"/>
</dbReference>
<dbReference type="Pfam" id="PF20441">
    <property type="entry name" value="TerL_nuclease"/>
    <property type="match status" value="1"/>
</dbReference>
<dbReference type="Pfam" id="PF03354">
    <property type="entry name" value="TerL_ATPase"/>
    <property type="match status" value="1"/>
</dbReference>
<accession>A0A1V4SVA5</accession>
<dbReference type="InterPro" id="IPR027417">
    <property type="entry name" value="P-loop_NTPase"/>
</dbReference>
<reference evidence="3 4" key="1">
    <citation type="submission" date="2016-02" db="EMBL/GenBank/DDBJ databases">
        <title>Genome sequence of Clostridium thermobutyricum DSM 4928.</title>
        <authorList>
            <person name="Poehlein A."/>
            <person name="Daniel R."/>
        </authorList>
    </citation>
    <scope>NUCLEOTIDE SEQUENCE [LARGE SCALE GENOMIC DNA]</scope>
    <source>
        <strain evidence="3 4">DSM 4928</strain>
    </source>
</reference>
<feature type="domain" description="Terminase large subunit-like ATPase" evidence="1">
    <location>
        <begin position="69"/>
        <end position="239"/>
    </location>
</feature>
<organism evidence="3 4">
    <name type="scientific">Clostridium thermobutyricum DSM 4928</name>
    <dbReference type="NCBI Taxonomy" id="1121339"/>
    <lineage>
        <taxon>Bacteria</taxon>
        <taxon>Bacillati</taxon>
        <taxon>Bacillota</taxon>
        <taxon>Clostridia</taxon>
        <taxon>Eubacteriales</taxon>
        <taxon>Clostridiaceae</taxon>
        <taxon>Clostridium</taxon>
    </lineage>
</organism>
<dbReference type="GO" id="GO:0004519">
    <property type="term" value="F:endonuclease activity"/>
    <property type="evidence" value="ECO:0007669"/>
    <property type="project" value="InterPro"/>
</dbReference>
<dbReference type="InterPro" id="IPR046462">
    <property type="entry name" value="TerL_nuclease"/>
</dbReference>
<name>A0A1V4SVA5_9CLOT</name>